<dbReference type="InterPro" id="IPR036986">
    <property type="entry name" value="S4_RNA-bd_sf"/>
</dbReference>
<organism evidence="3 4">
    <name type="scientific">Eubacterium album</name>
    <dbReference type="NCBI Taxonomy" id="2978477"/>
    <lineage>
        <taxon>Bacteria</taxon>
        <taxon>Bacillati</taxon>
        <taxon>Bacillota</taxon>
        <taxon>Clostridia</taxon>
        <taxon>Eubacteriales</taxon>
        <taxon>Eubacteriaceae</taxon>
        <taxon>Eubacterium</taxon>
    </lineage>
</organism>
<evidence type="ECO:0000259" key="2">
    <source>
        <dbReference type="SMART" id="SM00363"/>
    </source>
</evidence>
<sequence>MNKEDNYVKNRLLDLADITYSKNIYAYSDFLNLNEINIFNTITNQLPPVNYYLTGGNVYAERKIVVFKPIEVYYEEDVPITLLKIEPLNKKYADTLNHRDYLGAILNLGIDRSKIGDIFIGENVAYIYVITGISDYIINNFTKVKHTLISCKIAYDEIENVRPNLKEIKGTIGNIRLDSIISLAFNKSRSSIVSYIEEKKVFVNGKIITSNGYSIKENDIISVRGLGRVIYNRQISVTKKGKNLVSVSIYC</sequence>
<dbReference type="SUPFAM" id="SSF55174">
    <property type="entry name" value="Alpha-L RNA-binding motif"/>
    <property type="match status" value="1"/>
</dbReference>
<dbReference type="InterPro" id="IPR012677">
    <property type="entry name" value="Nucleotide-bd_a/b_plait_sf"/>
</dbReference>
<proteinExistence type="predicted"/>
<dbReference type="Pfam" id="PF17774">
    <property type="entry name" value="YlmH_RBD"/>
    <property type="match status" value="1"/>
</dbReference>
<keyword evidence="4" id="KW-1185">Reference proteome</keyword>
<evidence type="ECO:0000313" key="3">
    <source>
        <dbReference type="EMBL" id="MCT7399358.1"/>
    </source>
</evidence>
<dbReference type="Gene3D" id="3.30.70.330">
    <property type="match status" value="1"/>
</dbReference>
<dbReference type="Gene3D" id="3.10.290.10">
    <property type="entry name" value="RNA-binding S4 domain"/>
    <property type="match status" value="1"/>
</dbReference>
<dbReference type="EMBL" id="JAODBU010000008">
    <property type="protein sequence ID" value="MCT7399358.1"/>
    <property type="molecule type" value="Genomic_DNA"/>
</dbReference>
<dbReference type="RefSeq" id="WP_022089598.1">
    <property type="nucleotide sequence ID" value="NZ_JAODBU010000008.1"/>
</dbReference>
<feature type="domain" description="RNA-binding S4" evidence="2">
    <location>
        <begin position="175"/>
        <end position="234"/>
    </location>
</feature>
<keyword evidence="1" id="KW-0694">RNA-binding</keyword>
<dbReference type="InterPro" id="IPR002942">
    <property type="entry name" value="S4_RNA-bd"/>
</dbReference>
<evidence type="ECO:0000256" key="1">
    <source>
        <dbReference type="PROSITE-ProRule" id="PRU00182"/>
    </source>
</evidence>
<comment type="caution">
    <text evidence="3">The sequence shown here is derived from an EMBL/GenBank/DDBJ whole genome shotgun (WGS) entry which is preliminary data.</text>
</comment>
<dbReference type="Gene3D" id="3.30.1370.160">
    <property type="match status" value="1"/>
</dbReference>
<accession>A0ABT2M1E9</accession>
<name>A0ABT2M1E9_9FIRM</name>
<reference evidence="3" key="1">
    <citation type="submission" date="2022-09" db="EMBL/GenBank/DDBJ databases">
        <title>Eubacterium sp. LFL-14 isolated from human feces.</title>
        <authorList>
            <person name="Liu F."/>
        </authorList>
    </citation>
    <scope>NUCLEOTIDE SEQUENCE</scope>
    <source>
        <strain evidence="3">LFL-14</strain>
    </source>
</reference>
<dbReference type="Pfam" id="PF01479">
    <property type="entry name" value="S4"/>
    <property type="match status" value="1"/>
</dbReference>
<dbReference type="InterPro" id="IPR040591">
    <property type="entry name" value="RqcP2_RBD"/>
</dbReference>
<dbReference type="CDD" id="cd00165">
    <property type="entry name" value="S4"/>
    <property type="match status" value="1"/>
</dbReference>
<gene>
    <name evidence="3" type="ORF">N5B56_09725</name>
</gene>
<protein>
    <submittedName>
        <fullName evidence="3">YlmH/Sll1252 family protein</fullName>
    </submittedName>
</protein>
<dbReference type="Proteomes" id="UP001431199">
    <property type="component" value="Unassembled WGS sequence"/>
</dbReference>
<evidence type="ECO:0000313" key="4">
    <source>
        <dbReference type="Proteomes" id="UP001431199"/>
    </source>
</evidence>
<dbReference type="SMART" id="SM00363">
    <property type="entry name" value="S4"/>
    <property type="match status" value="1"/>
</dbReference>
<dbReference type="PROSITE" id="PS50889">
    <property type="entry name" value="S4"/>
    <property type="match status" value="1"/>
</dbReference>